<evidence type="ECO:0000259" key="2">
    <source>
        <dbReference type="Pfam" id="PF20150"/>
    </source>
</evidence>
<dbReference type="PANTHER" id="PTHR35910:SF6">
    <property type="entry name" value="2EXR DOMAIN-CONTAINING PROTEIN"/>
    <property type="match status" value="1"/>
</dbReference>
<evidence type="ECO:0000313" key="4">
    <source>
        <dbReference type="Proteomes" id="UP001408356"/>
    </source>
</evidence>
<gene>
    <name evidence="3" type="ORF">SUNI508_08700</name>
</gene>
<proteinExistence type="predicted"/>
<accession>A0ABR2USP1</accession>
<dbReference type="EMBL" id="JARVKF010000397">
    <property type="protein sequence ID" value="KAK9417549.1"/>
    <property type="molecule type" value="Genomic_DNA"/>
</dbReference>
<organism evidence="3 4">
    <name type="scientific">Seiridium unicorne</name>
    <dbReference type="NCBI Taxonomy" id="138068"/>
    <lineage>
        <taxon>Eukaryota</taxon>
        <taxon>Fungi</taxon>
        <taxon>Dikarya</taxon>
        <taxon>Ascomycota</taxon>
        <taxon>Pezizomycotina</taxon>
        <taxon>Sordariomycetes</taxon>
        <taxon>Xylariomycetidae</taxon>
        <taxon>Amphisphaeriales</taxon>
        <taxon>Sporocadaceae</taxon>
        <taxon>Seiridium</taxon>
    </lineage>
</organism>
<feature type="compositionally biased region" description="Acidic residues" evidence="1">
    <location>
        <begin position="329"/>
        <end position="344"/>
    </location>
</feature>
<dbReference type="Pfam" id="PF20150">
    <property type="entry name" value="2EXR"/>
    <property type="match status" value="1"/>
</dbReference>
<comment type="caution">
    <text evidence="3">The sequence shown here is derived from an EMBL/GenBank/DDBJ whole genome shotgun (WGS) entry which is preliminary data.</text>
</comment>
<feature type="domain" description="2EXR" evidence="2">
    <location>
        <begin position="24"/>
        <end position="104"/>
    </location>
</feature>
<name>A0ABR2USP1_9PEZI</name>
<protein>
    <submittedName>
        <fullName evidence="3">2EXR domain-containing protein</fullName>
    </submittedName>
</protein>
<dbReference type="PANTHER" id="PTHR35910">
    <property type="entry name" value="2EXR DOMAIN-CONTAINING PROTEIN"/>
    <property type="match status" value="1"/>
</dbReference>
<reference evidence="3 4" key="1">
    <citation type="journal article" date="2024" name="J. Plant Pathol.">
        <title>Sequence and assembly of the genome of Seiridium unicorne, isolate CBS 538.82, causal agent of cypress canker disease.</title>
        <authorList>
            <person name="Scali E."/>
            <person name="Rocca G.D."/>
            <person name="Danti R."/>
            <person name="Garbelotto M."/>
            <person name="Barberini S."/>
            <person name="Baroncelli R."/>
            <person name="Emiliani G."/>
        </authorList>
    </citation>
    <scope>NUCLEOTIDE SEQUENCE [LARGE SCALE GENOMIC DNA]</scope>
    <source>
        <strain evidence="3 4">BM-138-508</strain>
    </source>
</reference>
<feature type="region of interest" description="Disordered" evidence="1">
    <location>
        <begin position="314"/>
        <end position="344"/>
    </location>
</feature>
<dbReference type="Proteomes" id="UP001408356">
    <property type="component" value="Unassembled WGS sequence"/>
</dbReference>
<evidence type="ECO:0000256" key="1">
    <source>
        <dbReference type="SAM" id="MobiDB-lite"/>
    </source>
</evidence>
<evidence type="ECO:0000313" key="3">
    <source>
        <dbReference type="EMBL" id="KAK9417549.1"/>
    </source>
</evidence>
<sequence length="344" mass="39453">MAASPGDSAEENTNVTMPVAATSFTRFPELPIELRTMIWELCLPQTRQVLGFDTFSHTRNILPAMAYVCSESSAVALRDCTVLSFSHASTPTKKIWFNSRLDILAFPGRNCDWSTWVIQCPPTIRYICCDVWNPTSSRLVMEIAKGSTFPKLEEFTVVLPSIFSMSHYHHFHSLRNDPTGYKEYMGDHISTNFPVVNPLKYDPKMKQWEAVVLVHLHEDQDWHALASGNYVHHRRCRSKDCLALEREVMNRLWETNGRQTIEAKFERAFASIYESLTNTPDQHMPKWEDWKQEQRKLLPKIKPANECHLVIEDMGTPAQLSPGSSLLLPDEESSDCASDSEEEW</sequence>
<dbReference type="InterPro" id="IPR045518">
    <property type="entry name" value="2EXR"/>
</dbReference>
<keyword evidence="4" id="KW-1185">Reference proteome</keyword>